<dbReference type="Pfam" id="PF00441">
    <property type="entry name" value="Acyl-CoA_dh_1"/>
    <property type="match status" value="1"/>
</dbReference>
<gene>
    <name evidence="5" type="ORF">CRI93_11745</name>
</gene>
<dbReference type="Gene3D" id="2.40.110.20">
    <property type="match status" value="1"/>
</dbReference>
<dbReference type="InterPro" id="IPR036250">
    <property type="entry name" value="AcylCo_DH-like_C"/>
</dbReference>
<name>A0A2H3NVH9_9BACT</name>
<dbReference type="Proteomes" id="UP000221024">
    <property type="component" value="Unassembled WGS sequence"/>
</dbReference>
<dbReference type="PANTHER" id="PTHR42707">
    <property type="entry name" value="ACYL-COA DEHYDROGENASE"/>
    <property type="match status" value="1"/>
</dbReference>
<organism evidence="5 6">
    <name type="scientific">Longimonas halophila</name>
    <dbReference type="NCBI Taxonomy" id="1469170"/>
    <lineage>
        <taxon>Bacteria</taxon>
        <taxon>Pseudomonadati</taxon>
        <taxon>Rhodothermota</taxon>
        <taxon>Rhodothermia</taxon>
        <taxon>Rhodothermales</taxon>
        <taxon>Salisaetaceae</taxon>
        <taxon>Longimonas</taxon>
    </lineage>
</organism>
<keyword evidence="3" id="KW-0274">FAD</keyword>
<keyword evidence="6" id="KW-1185">Reference proteome</keyword>
<dbReference type="SUPFAM" id="SSF56645">
    <property type="entry name" value="Acyl-CoA dehydrogenase NM domain-like"/>
    <property type="match status" value="1"/>
</dbReference>
<protein>
    <recommendedName>
        <fullName evidence="4">Acyl-CoA dehydrogenase/oxidase C-terminal domain-containing protein</fullName>
    </recommendedName>
</protein>
<evidence type="ECO:0000256" key="3">
    <source>
        <dbReference type="ARBA" id="ARBA00022827"/>
    </source>
</evidence>
<proteinExistence type="inferred from homology"/>
<dbReference type="PANTHER" id="PTHR42707:SF2">
    <property type="entry name" value="ACD11 DEHYDROGENASE"/>
    <property type="match status" value="1"/>
</dbReference>
<dbReference type="AlphaFoldDB" id="A0A2H3NVH9"/>
<evidence type="ECO:0000313" key="6">
    <source>
        <dbReference type="Proteomes" id="UP000221024"/>
    </source>
</evidence>
<feature type="domain" description="Acyl-CoA dehydrogenase/oxidase C-terminal" evidence="4">
    <location>
        <begin position="286"/>
        <end position="409"/>
    </location>
</feature>
<evidence type="ECO:0000259" key="4">
    <source>
        <dbReference type="Pfam" id="PF00441"/>
    </source>
</evidence>
<comment type="similarity">
    <text evidence="1">Belongs to the acyl-CoA dehydrogenase family.</text>
</comment>
<dbReference type="InterPro" id="IPR009075">
    <property type="entry name" value="AcylCo_DH/oxidase_C"/>
</dbReference>
<evidence type="ECO:0000313" key="5">
    <source>
        <dbReference type="EMBL" id="PEN05770.1"/>
    </source>
</evidence>
<sequence>MDRTTLTAPALDNQLAADRMLRNALAHHLPESIFEPVHEQLHEEGARQQRRYEAEIPDESGSVHVEDVWGAPAPHTTVPNSWHRARRSLVQHGLLKMAQAQPHGVHSRLVQMALMHIAAPEAPGLAPLIATTDVAVHALMRTGTADHLERLIPRLTSTDPDSAWLCDLWGTSHMLSSPDAELRAEPADDTTWQLHGRVCTHSATYPDAALVVARDADDTRHLFLLEAPADTAGLHIDAPVPSAAFPNAPTATLRLNGVHVEHLTADVGRRGPAPFLQYIWDAVLTVSQMRRTLALARGAAETWHLQEQEMAYNALIQETLADMQARYESAFNLTYRCVRALGKMEAEDDADTEALVRLLAPLAKHHTLQQASETATRALHVWGRPALRSRTRLPEVLDRLRASAASNGTPHDLALHLLHVIEHHQQFGRLRDDFKATLHGTSVETLLPAMKAAVLAFRDANEWIKSARDEGGEILEAGAGRFTRTVGNALSVALMIEHAGWALRTQQDGRPAAAVERFATTALSHISNLDPHDAYVLTWDFNCPTLFDCHSGTAGDASVDAVESILNR</sequence>
<dbReference type="Gene3D" id="1.20.140.10">
    <property type="entry name" value="Butyryl-CoA Dehydrogenase, subunit A, domain 3"/>
    <property type="match status" value="1"/>
</dbReference>
<dbReference type="SUPFAM" id="SSF47203">
    <property type="entry name" value="Acyl-CoA dehydrogenase C-terminal domain-like"/>
    <property type="match status" value="1"/>
</dbReference>
<comment type="caution">
    <text evidence="5">The sequence shown here is derived from an EMBL/GenBank/DDBJ whole genome shotgun (WGS) entry which is preliminary data.</text>
</comment>
<keyword evidence="2" id="KW-0285">Flavoprotein</keyword>
<dbReference type="InterPro" id="IPR052904">
    <property type="entry name" value="Acyl-CoA_dehydrogenase-like"/>
</dbReference>
<dbReference type="OrthoDB" id="1489360at2"/>
<dbReference type="RefSeq" id="WP_098062832.1">
    <property type="nucleotide sequence ID" value="NZ_PDEP01000011.1"/>
</dbReference>
<reference evidence="5 6" key="1">
    <citation type="submission" date="2017-10" db="EMBL/GenBank/DDBJ databases">
        <title>Draft genome of Longimonas halophila.</title>
        <authorList>
            <person name="Goh K.M."/>
            <person name="Shamsir M.S."/>
            <person name="Lim S.W."/>
        </authorList>
    </citation>
    <scope>NUCLEOTIDE SEQUENCE [LARGE SCALE GENOMIC DNA]</scope>
    <source>
        <strain evidence="5 6">KCTC 42399</strain>
    </source>
</reference>
<dbReference type="EMBL" id="PDEP01000011">
    <property type="protein sequence ID" value="PEN05770.1"/>
    <property type="molecule type" value="Genomic_DNA"/>
</dbReference>
<dbReference type="GO" id="GO:0003995">
    <property type="term" value="F:acyl-CoA dehydrogenase activity"/>
    <property type="evidence" value="ECO:0007669"/>
    <property type="project" value="TreeGrafter"/>
</dbReference>
<evidence type="ECO:0000256" key="1">
    <source>
        <dbReference type="ARBA" id="ARBA00009347"/>
    </source>
</evidence>
<accession>A0A2H3NVH9</accession>
<evidence type="ECO:0000256" key="2">
    <source>
        <dbReference type="ARBA" id="ARBA00022630"/>
    </source>
</evidence>
<dbReference type="InterPro" id="IPR009100">
    <property type="entry name" value="AcylCoA_DH/oxidase_NM_dom_sf"/>
</dbReference>